<dbReference type="InParanoid" id="A0A0C3BZV7"/>
<evidence type="ECO:0000313" key="2">
    <source>
        <dbReference type="EMBL" id="KIM82907.1"/>
    </source>
</evidence>
<feature type="region of interest" description="Disordered" evidence="1">
    <location>
        <begin position="529"/>
        <end position="575"/>
    </location>
</feature>
<evidence type="ECO:0000256" key="1">
    <source>
        <dbReference type="SAM" id="MobiDB-lite"/>
    </source>
</evidence>
<keyword evidence="3" id="KW-1185">Reference proteome</keyword>
<dbReference type="Proteomes" id="UP000054166">
    <property type="component" value="Unassembled WGS sequence"/>
</dbReference>
<accession>A0A0C3BZV7</accession>
<evidence type="ECO:0000313" key="3">
    <source>
        <dbReference type="Proteomes" id="UP000054166"/>
    </source>
</evidence>
<feature type="compositionally biased region" description="Low complexity" evidence="1">
    <location>
        <begin position="365"/>
        <end position="383"/>
    </location>
</feature>
<protein>
    <submittedName>
        <fullName evidence="2">Uncharacterized protein</fullName>
    </submittedName>
</protein>
<feature type="compositionally biased region" description="Pro residues" evidence="1">
    <location>
        <begin position="199"/>
        <end position="209"/>
    </location>
</feature>
<dbReference type="PANTHER" id="PTHR24216:SF65">
    <property type="entry name" value="PAXILLIN-LIKE PROTEIN 1"/>
    <property type="match status" value="1"/>
</dbReference>
<feature type="compositionally biased region" description="Acidic residues" evidence="1">
    <location>
        <begin position="329"/>
        <end position="350"/>
    </location>
</feature>
<feature type="compositionally biased region" description="Polar residues" evidence="1">
    <location>
        <begin position="657"/>
        <end position="674"/>
    </location>
</feature>
<feature type="compositionally biased region" description="Acidic residues" evidence="1">
    <location>
        <begin position="533"/>
        <end position="564"/>
    </location>
</feature>
<dbReference type="AlphaFoldDB" id="A0A0C3BZV7"/>
<feature type="compositionally biased region" description="Polar residues" evidence="1">
    <location>
        <begin position="734"/>
        <end position="746"/>
    </location>
</feature>
<reference evidence="2 3" key="1">
    <citation type="submission" date="2014-04" db="EMBL/GenBank/DDBJ databases">
        <authorList>
            <consortium name="DOE Joint Genome Institute"/>
            <person name="Kuo A."/>
            <person name="Tarkka M."/>
            <person name="Buscot F."/>
            <person name="Kohler A."/>
            <person name="Nagy L.G."/>
            <person name="Floudas D."/>
            <person name="Copeland A."/>
            <person name="Barry K.W."/>
            <person name="Cichocki N."/>
            <person name="Veneault-Fourrey C."/>
            <person name="LaButti K."/>
            <person name="Lindquist E.A."/>
            <person name="Lipzen A."/>
            <person name="Lundell T."/>
            <person name="Morin E."/>
            <person name="Murat C."/>
            <person name="Sun H."/>
            <person name="Tunlid A."/>
            <person name="Henrissat B."/>
            <person name="Grigoriev I.V."/>
            <person name="Hibbett D.S."/>
            <person name="Martin F."/>
            <person name="Nordberg H.P."/>
            <person name="Cantor M.N."/>
            <person name="Hua S.X."/>
        </authorList>
    </citation>
    <scope>NUCLEOTIDE SEQUENCE [LARGE SCALE GENOMIC DNA]</scope>
    <source>
        <strain evidence="2 3">F 1598</strain>
    </source>
</reference>
<gene>
    <name evidence="2" type="ORF">PILCRDRAFT_7782</name>
</gene>
<feature type="region of interest" description="Disordered" evidence="1">
    <location>
        <begin position="329"/>
        <end position="399"/>
    </location>
</feature>
<proteinExistence type="predicted"/>
<feature type="compositionally biased region" description="Acidic residues" evidence="1">
    <location>
        <begin position="683"/>
        <end position="695"/>
    </location>
</feature>
<dbReference type="OrthoDB" id="3224257at2759"/>
<organism evidence="2 3">
    <name type="scientific">Piloderma croceum (strain F 1598)</name>
    <dbReference type="NCBI Taxonomy" id="765440"/>
    <lineage>
        <taxon>Eukaryota</taxon>
        <taxon>Fungi</taxon>
        <taxon>Dikarya</taxon>
        <taxon>Basidiomycota</taxon>
        <taxon>Agaricomycotina</taxon>
        <taxon>Agaricomycetes</taxon>
        <taxon>Agaricomycetidae</taxon>
        <taxon>Atheliales</taxon>
        <taxon>Atheliaceae</taxon>
        <taxon>Piloderma</taxon>
    </lineage>
</organism>
<dbReference type="PANTHER" id="PTHR24216">
    <property type="entry name" value="PAXILLIN-RELATED"/>
    <property type="match status" value="1"/>
</dbReference>
<feature type="compositionally biased region" description="Pro residues" evidence="1">
    <location>
        <begin position="179"/>
        <end position="190"/>
    </location>
</feature>
<feature type="region of interest" description="Disordered" evidence="1">
    <location>
        <begin position="721"/>
        <end position="761"/>
    </location>
</feature>
<name>A0A0C3BZV7_PILCF</name>
<feature type="region of interest" description="Disordered" evidence="1">
    <location>
        <begin position="645"/>
        <end position="705"/>
    </location>
</feature>
<dbReference type="HOGENOM" id="CLU_355301_0_0_1"/>
<sequence>MLIKLNPKSPQPAVLYNLSYPPALDLPLPPAYQSLLHTLSTSFPQLEPPSTLHALDKATWLVAVLKEVVFDLDGGWVRCVWVDGGVEEWALSSDGVGGGCIGMLERVLKDVRLSAIEDERERLRADWERFGRQRAMAVAKHQAEVQAQAQVKAKHKKQRSLLMSLVASLVPSSSSSSTPSPPPSPTPPTSHLPQHLHYLPPPPPPPRPPHYLSSKQLRRRARSTLVDACRRWVIPMLGMRVSSSSSGGPGWGRATATTGAIMGGYHPWIIRSMLRKAEAQMAWLVQENGGVVPVSVPLSLPVSGLALPVSVGVGGQTRYPGCAVKGPFYEDDYDDGEGGDGEADGEDGSTDTDGSSVHTPTESSLPLSTPFLNTNTTNTSSKPPLTPLSPTPARTNPHLKPYKALTTQTYRLRQLLARHALLSSRLAEEERVQMGLLEVKSRRRAWGNGVYLVGGSGGGGGGSGDLVRLGVPYRSSPLRWGCISAWDLSAGGVEEEVEMGGLVVGMECIRIPDLPAFSLSPPLQAQSSLFPVSEDEDELEDADADQEEAEFDDGCDLQESEESGSESGHGHGYAGSISFAPGLGLGTESVEFERPQIVPSVHHLYYHRQYDLHTMEMEIDMDMEDGEEEDVTLLTPIPSVQPCISPPPMSQSPSMAFSLNSPQRSSRNLPSQHTFPLPSLPESESEAEAEAEAELFDTSPPPYNADEERRLLFEYGCSMDSLQQQQRESDRASESSLSDESTATLVSSISSEEEDERDSEFTLALESLRPFRGVKGSYYHHLCPSEFGRC</sequence>
<reference evidence="3" key="2">
    <citation type="submission" date="2015-01" db="EMBL/GenBank/DDBJ databases">
        <title>Evolutionary Origins and Diversification of the Mycorrhizal Mutualists.</title>
        <authorList>
            <consortium name="DOE Joint Genome Institute"/>
            <consortium name="Mycorrhizal Genomics Consortium"/>
            <person name="Kohler A."/>
            <person name="Kuo A."/>
            <person name="Nagy L.G."/>
            <person name="Floudas D."/>
            <person name="Copeland A."/>
            <person name="Barry K.W."/>
            <person name="Cichocki N."/>
            <person name="Veneault-Fourrey C."/>
            <person name="LaButti K."/>
            <person name="Lindquist E.A."/>
            <person name="Lipzen A."/>
            <person name="Lundell T."/>
            <person name="Morin E."/>
            <person name="Murat C."/>
            <person name="Riley R."/>
            <person name="Ohm R."/>
            <person name="Sun H."/>
            <person name="Tunlid A."/>
            <person name="Henrissat B."/>
            <person name="Grigoriev I.V."/>
            <person name="Hibbett D.S."/>
            <person name="Martin F."/>
        </authorList>
    </citation>
    <scope>NUCLEOTIDE SEQUENCE [LARGE SCALE GENOMIC DNA]</scope>
    <source>
        <strain evidence="3">F 1598</strain>
    </source>
</reference>
<dbReference type="EMBL" id="KN832993">
    <property type="protein sequence ID" value="KIM82907.1"/>
    <property type="molecule type" value="Genomic_DNA"/>
</dbReference>
<feature type="region of interest" description="Disordered" evidence="1">
    <location>
        <begin position="172"/>
        <end position="212"/>
    </location>
</feature>